<dbReference type="GO" id="GO:0030246">
    <property type="term" value="F:carbohydrate binding"/>
    <property type="evidence" value="ECO:0007669"/>
    <property type="project" value="InterPro"/>
</dbReference>
<evidence type="ECO:0000259" key="7">
    <source>
        <dbReference type="PROSITE" id="PS51764"/>
    </source>
</evidence>
<dbReference type="Gene3D" id="2.60.40.1190">
    <property type="match status" value="1"/>
</dbReference>
<evidence type="ECO:0000256" key="4">
    <source>
        <dbReference type="PROSITE-ProRule" id="PRU01100"/>
    </source>
</evidence>
<dbReference type="OrthoDB" id="9760450at2"/>
<dbReference type="Pfam" id="PF06452">
    <property type="entry name" value="CBM9_1"/>
    <property type="match status" value="1"/>
</dbReference>
<comment type="similarity">
    <text evidence="4">Belongs to the glycosyl hydrolase 26 family.</text>
</comment>
<sequence>MKLMKRLKQTIAVLCTVVLLAAPFPGQSAIAAAEGELAAHSGTHVLQAVLKAGATDWAYTEQSVSGITANTAYTFGVWVKGSGIVTLKMSSGGPTVAYTRPAATGDWTYQSIDFNSGTRSGTMVFSIVDSAGTAFPQSQAAGTMVLDDAFLGLAGSTDNLLQNAGFEQGFSGWNKYEKDVFTVAEAAPGEEPAQPTAPPVNTTVYTGTHSLKADLQGKTSGWAYATQKITGITPGTVYELGMWVKGGGAATLKLSKGSSSGSALQYVRQKATGSWVYWTADYTATSAEDLYVSIYDSAVFSGSGFTQAEAMGTMYIDDVFFGVKGASSNLLLNSSFEAAGGLTDWIVANNSSPVVFAVAEGTSENGTPGPSSTPSPTSTAAPSSTPVQTSTPTPAATATPAPTPTVAPTVTPTVTPSPSGSPLPSAPVDAANIHSGNRSMQAVPKGKKSDWKTVTQTVSGITANTDYTFGLWMKGSGAVTVKTAKSNGENLQFIRPKATGTWTYVTASFNSGTYSGSLVFSIADSAGSALPEAEAAGTMYIDDVFFGVTGGANLLLNSGFEQQLKYWGGDKGTVFTRYPDQSDNPPAEQYEGINNLGVYAWDRNPDGVTDFGDWVGRTPYLAEDFLEQNTWSDLEGGNRLAAWQNTPYAGSMLWAAYPFPKSGGSLAEAASGAYNGHYRKLGENLIASGMANATIRFGHEFNGGWYVWSVGNANDLDHLQKTEDFAESFRQFVNTLRSIPGQQFKFVWNPATAIWGVDLEAAFPGRDYVDFIGIDHYDQTWTQSGGTPIYGTAYQNADPAERLRRQQLAWTAEVNDGNWGLNMIAAFAEDQGVPLALCEWGLAARSDGMGGADNPYFIQQMHDWIENNNVAWHVYFNVSASDGDHDLYDTVAFPQSSAKFSELWNPAGAPDTAPAIEPADIPGISGPYVRIEGEDGILTGSVNKLHGDPWASGGEFAVMYKSVNALTFTNANRADNGLAIVYQGWQSDQKASLYVNGVLVKAGILFPQHGRSWSHSYGSVVIPDVQIPEGATVKLQINPSDELDNFDNFKVDYILLLGATGTYVPGDPADIEDGSQAVSVPSRTSFTRSGVWALTANVKGTGDTNGSSYSTQPVLTAGKSYTFGAWIKGSGKMALVIQNTSSWAEVLVKPFQATADWQYVSATYTPSATGPYNIKLGDRDTSGNAGRIYIDDVKLAGTEDGAAVIDENFEDGGTHWWNPANFTMTDYSRNAGSADAHSGSWALKVSSGGAAAGVETAFSPALHLKGGDAYTFKFWAKGSGGVSVQLQNKDNQQLLADESFAVASAGVWEEHSFTVQPAASGDYTLKLGSGSSGGVLYLDDLLLNAAGNNNLLANPDFELGTGYWQENAAFTVLNTNELQLADGLIDGLDSLDKVKESANIKIDNANTAWYGGDSARAVQGGAGGGYLLYELPSGITSVSISLYEDEANTPKGIAASVSDGSGFEPLALTADTYANAGKTNLPLTVYQSYGVPAGMTLLKIAIPDSSGAGTVQLSEVAINAVAAPVTAAPGAGEITPGQAVTLATSESGGNIYYTLTGSEAKLLYTGSITLDHSATLTAWTEAAGKRKSITRLFAYVNTEEIVVDAYGQIRTAEFPGKIHNDAEFAGAALADQAYTDGLTAPADRDAYGGLAGSQATYHFGQTGYFHIEQLNGKSVMVDPLGNLYFNLAVNGTGYVDETFTVVNGRENVYEWLPAKTGQFQTAYDGSGNFSFYVANQIRRTGQPFSQAQYSADSVDFVKSLGFTGLGAWSKASGMPYVDWLPMPNLKIGDSGLFDIFHPDMLNQLDTRFSALAANTGNQQLIGYMFANELPYNKLKSAVPAANASTGSKVRLVEMLAEEYGTIESFNTAWAMNAASFEALKNTSFAAKTELATQDMDHFTALYLDELYKQIAFYTKKYDPNHLAMGDRWLAGVMNDSKLREALAQYAGKYMDVLTYNYYTYDLNLDMLKHLYELAGETPFIMTEFHYGDPTTGLTFAARMAENEQDKGLMYSNYVEQAAASGIIVGANWFTYLDQAPTGRWFQGLNGEAGAIGLINVAGRPYQDFLESVSGTNAKIYDILLGDTTPYDHVFKPGQTERTSDKVLSVAKAAIAPVIGNLDTEWTGAATASITDVDLVLGVMKTGVGGQMSLTWDDNYFYFRSHIDDPTPMQSPNVIKGLTVPAAKAYLWAGDAIELFFGPKYVDEGGSMQFSDSQILLAAAMDASGNAQTAYYWAGYKEEEQPVIDMAAKPDEDGKGYTLEARIAFADLGVTGPSDGTAIRFDMGFDEGGAGGRERQFYWNGVESNSANREKWGKIILADGGTAAPAGVPGTPVLADNNGYDTGLADGDYQVTMNMWWGNNGDTYKLYENDVLIDTQTLSAHSPDAQTAVTSISGRKNGTYRYYAELTSRAGTTRSAPLTVAVTQAQPGTPVLSHNNWDQDGSFEISMNMWWGTNGSVYKLYENGVLIDTQTLAQRTPNAQSAVTRVRGKAPGSYEYRCELINSSGVSTSQMIVVQVTK</sequence>
<dbReference type="KEGG" id="pbd:PBOR_28860"/>
<evidence type="ECO:0000313" key="9">
    <source>
        <dbReference type="Proteomes" id="UP000029518"/>
    </source>
</evidence>
<feature type="chain" id="PRO_5039318171" description="GH26 domain-containing protein" evidence="6">
    <location>
        <begin position="29"/>
        <end position="2517"/>
    </location>
</feature>
<dbReference type="InterPro" id="IPR017853">
    <property type="entry name" value="GH"/>
</dbReference>
<dbReference type="InterPro" id="IPR013783">
    <property type="entry name" value="Ig-like_fold"/>
</dbReference>
<dbReference type="SUPFAM" id="SSF51445">
    <property type="entry name" value="(Trans)glycosidases"/>
    <property type="match status" value="2"/>
</dbReference>
<comment type="similarity">
    <text evidence="1">Belongs to the glycosyl hydrolase 10 (cellulase F) family.</text>
</comment>
<keyword evidence="6" id="KW-0732">Signal</keyword>
<gene>
    <name evidence="8" type="ORF">PBOR_28860</name>
</gene>
<dbReference type="HOGENOM" id="CLU_228407_0_0_9"/>
<name>A0A089MVQ8_PAEBO</name>
<evidence type="ECO:0000256" key="2">
    <source>
        <dbReference type="ARBA" id="ARBA00022801"/>
    </source>
</evidence>
<dbReference type="Gene3D" id="3.20.20.80">
    <property type="entry name" value="Glycosidases"/>
    <property type="match status" value="2"/>
</dbReference>
<dbReference type="InterPro" id="IPR022790">
    <property type="entry name" value="GH26_dom"/>
</dbReference>
<feature type="active site" description="Nucleophile" evidence="4">
    <location>
        <position position="839"/>
    </location>
</feature>
<keyword evidence="3 4" id="KW-0326">Glycosidase</keyword>
<dbReference type="InterPro" id="IPR010502">
    <property type="entry name" value="Carb-bd_dom_fam9"/>
</dbReference>
<dbReference type="Pfam" id="PF13290">
    <property type="entry name" value="CHB_HEX_C_1"/>
    <property type="match status" value="1"/>
</dbReference>
<dbReference type="Gene3D" id="2.60.120.260">
    <property type="entry name" value="Galactose-binding domain-like"/>
    <property type="match status" value="5"/>
</dbReference>
<dbReference type="GO" id="GO:0016052">
    <property type="term" value="P:carbohydrate catabolic process"/>
    <property type="evidence" value="ECO:0007669"/>
    <property type="project" value="InterPro"/>
</dbReference>
<evidence type="ECO:0000256" key="5">
    <source>
        <dbReference type="SAM" id="MobiDB-lite"/>
    </source>
</evidence>
<dbReference type="GO" id="GO:0004553">
    <property type="term" value="F:hydrolase activity, hydrolyzing O-glycosyl compounds"/>
    <property type="evidence" value="ECO:0007669"/>
    <property type="project" value="InterPro"/>
</dbReference>
<feature type="compositionally biased region" description="Low complexity" evidence="5">
    <location>
        <begin position="367"/>
        <end position="418"/>
    </location>
</feature>
<dbReference type="Gene3D" id="2.60.40.10">
    <property type="entry name" value="Immunoglobulins"/>
    <property type="match status" value="2"/>
</dbReference>
<dbReference type="PROSITE" id="PS51764">
    <property type="entry name" value="GH26"/>
    <property type="match status" value="1"/>
</dbReference>
<dbReference type="SUPFAM" id="SSF81296">
    <property type="entry name" value="E set domains"/>
    <property type="match status" value="2"/>
</dbReference>
<evidence type="ECO:0000256" key="6">
    <source>
        <dbReference type="SAM" id="SignalP"/>
    </source>
</evidence>
<dbReference type="Proteomes" id="UP000029518">
    <property type="component" value="Chromosome"/>
</dbReference>
<dbReference type="RefSeq" id="WP_042217099.1">
    <property type="nucleotide sequence ID" value="NZ_CP009285.1"/>
</dbReference>
<evidence type="ECO:0000256" key="1">
    <source>
        <dbReference type="ARBA" id="ARBA00007495"/>
    </source>
</evidence>
<protein>
    <recommendedName>
        <fullName evidence="7">GH26 domain-containing protein</fullName>
    </recommendedName>
</protein>
<feature type="domain" description="GH26" evidence="7">
    <location>
        <begin position="550"/>
        <end position="913"/>
    </location>
</feature>
<dbReference type="InterPro" id="IPR059177">
    <property type="entry name" value="GH29D-like_dom"/>
</dbReference>
<dbReference type="InterPro" id="IPR003305">
    <property type="entry name" value="CenC_carb-bd"/>
</dbReference>
<dbReference type="InterPro" id="IPR014756">
    <property type="entry name" value="Ig_E-set"/>
</dbReference>
<dbReference type="EMBL" id="CP009285">
    <property type="protein sequence ID" value="AIQ60509.1"/>
    <property type="molecule type" value="Genomic_DNA"/>
</dbReference>
<dbReference type="Pfam" id="PF02156">
    <property type="entry name" value="Glyco_hydro_26"/>
    <property type="match status" value="1"/>
</dbReference>
<dbReference type="InterPro" id="IPR008979">
    <property type="entry name" value="Galactose-bd-like_sf"/>
</dbReference>
<keyword evidence="2 4" id="KW-0378">Hydrolase</keyword>
<feature type="signal peptide" evidence="6">
    <location>
        <begin position="1"/>
        <end position="28"/>
    </location>
</feature>
<dbReference type="SUPFAM" id="SSF49785">
    <property type="entry name" value="Galactose-binding domain-like"/>
    <property type="match status" value="3"/>
</dbReference>
<evidence type="ECO:0000313" key="8">
    <source>
        <dbReference type="EMBL" id="AIQ60509.1"/>
    </source>
</evidence>
<dbReference type="Pfam" id="PF02018">
    <property type="entry name" value="CBM_4_9"/>
    <property type="match status" value="3"/>
</dbReference>
<accession>A0A089MVQ8</accession>
<reference evidence="8" key="1">
    <citation type="submission" date="2014-08" db="EMBL/GenBank/DDBJ databases">
        <title>Comparative genomics of the Paenibacillus odorifer group.</title>
        <authorList>
            <person name="den Bakker H.C."/>
            <person name="Tsai Y.-C.Y.-C."/>
            <person name="Martin N."/>
            <person name="Korlach J."/>
            <person name="Wiedmann M."/>
        </authorList>
    </citation>
    <scope>NUCLEOTIDE SEQUENCE [LARGE SCALE GENOMIC DNA]</scope>
    <source>
        <strain evidence="8">DSM 13188</strain>
    </source>
</reference>
<feature type="region of interest" description="Disordered" evidence="5">
    <location>
        <begin position="360"/>
        <end position="432"/>
    </location>
</feature>
<feature type="active site" description="Proton donor" evidence="4">
    <location>
        <position position="700"/>
    </location>
</feature>
<proteinExistence type="inferred from homology"/>
<organism evidence="8 9">
    <name type="scientific">Paenibacillus borealis</name>
    <dbReference type="NCBI Taxonomy" id="160799"/>
    <lineage>
        <taxon>Bacteria</taxon>
        <taxon>Bacillati</taxon>
        <taxon>Bacillota</taxon>
        <taxon>Bacilli</taxon>
        <taxon>Bacillales</taxon>
        <taxon>Paenibacillaceae</taxon>
        <taxon>Paenibacillus</taxon>
    </lineage>
</organism>
<evidence type="ECO:0000256" key="3">
    <source>
        <dbReference type="ARBA" id="ARBA00023295"/>
    </source>
</evidence>
<dbReference type="SUPFAM" id="SSF49344">
    <property type="entry name" value="CBD9-like"/>
    <property type="match status" value="1"/>
</dbReference>
<keyword evidence="9" id="KW-1185">Reference proteome</keyword>